<gene>
    <name evidence="2" type="ORF">JQS43_17445</name>
</gene>
<accession>A0A895Y6M8</accession>
<feature type="transmembrane region" description="Helical" evidence="1">
    <location>
        <begin position="278"/>
        <end position="298"/>
    </location>
</feature>
<feature type="transmembrane region" description="Helical" evidence="1">
    <location>
        <begin position="81"/>
        <end position="102"/>
    </location>
</feature>
<dbReference type="EMBL" id="CP070499">
    <property type="protein sequence ID" value="QSB13394.1"/>
    <property type="molecule type" value="Genomic_DNA"/>
</dbReference>
<dbReference type="Proteomes" id="UP000662857">
    <property type="component" value="Chromosome"/>
</dbReference>
<dbReference type="RefSeq" id="WP_239675475.1">
    <property type="nucleotide sequence ID" value="NZ_CP070499.1"/>
</dbReference>
<evidence type="ECO:0000256" key="1">
    <source>
        <dbReference type="SAM" id="Phobius"/>
    </source>
</evidence>
<keyword evidence="1" id="KW-1133">Transmembrane helix</keyword>
<name>A0A895Y6M8_9ACTN</name>
<feature type="transmembrane region" description="Helical" evidence="1">
    <location>
        <begin position="331"/>
        <end position="351"/>
    </location>
</feature>
<feature type="transmembrane region" description="Helical" evidence="1">
    <location>
        <begin position="246"/>
        <end position="266"/>
    </location>
</feature>
<feature type="transmembrane region" description="Helical" evidence="1">
    <location>
        <begin position="363"/>
        <end position="383"/>
    </location>
</feature>
<evidence type="ECO:0000313" key="3">
    <source>
        <dbReference type="Proteomes" id="UP000662857"/>
    </source>
</evidence>
<keyword evidence="1" id="KW-0472">Membrane</keyword>
<dbReference type="AlphaFoldDB" id="A0A895Y6M8"/>
<protein>
    <recommendedName>
        <fullName evidence="4">Glycosyltransferase RgtA/B/C/D-like domain-containing protein</fullName>
    </recommendedName>
</protein>
<dbReference type="Pfam" id="PF20176">
    <property type="entry name" value="DUF6541"/>
    <property type="match status" value="1"/>
</dbReference>
<sequence length="557" mass="59123">MSWPRPARLVAWTLLLAAAVGQVRVWSSDRGFWLDELSVAINLRERAWSELPGGLEYYQVAPVGWLAVTKALREWVGEAEVVLRLPSLVAGVALLVLTMVIARRAVGEWASAVAVGLVGFSPTLLYYSGELKQYAVETAVALGLLLLGDELLRRDPQRRQGAEQENGWRWPVLAAGAGLVAVAVTLSYSALIVLAGVTAGLAAIFAARRQWPAMAVLFLAAAPAAALGVGLAWYRRLYPLAPNQDTWFAHGMPVPGAGVGDVVAWLPQTWTGFVASPLGWRSGWWTLGLVAIGLVALLRRGRGHWAAMAAGVLAMAMVAAVLRGYPLADRVALYLVTPVILLVVAGVDGVARGVRWVARQIQLVPATAAGTAAAVVAAVAVVMPGPPVGDGVQQMLAPPDRDRGREVLADLAGRVRPGDVVIANWFAEQLGRWYGLEVAGLVRMAPAEDPQLCRPDSVDALLAGASRAWYLHGAPPGSEPADHTVRVAAQLAQRGRIVDAWTLGEDGLSNEPGWILLDLTAGPDPTPPTVEPHPDFACLTETEGVANEHQLTRGGRS</sequence>
<dbReference type="KEGG" id="nhy:JQS43_17445"/>
<feature type="transmembrane region" description="Helical" evidence="1">
    <location>
        <begin position="211"/>
        <end position="234"/>
    </location>
</feature>
<keyword evidence="3" id="KW-1185">Reference proteome</keyword>
<feature type="transmembrane region" description="Helical" evidence="1">
    <location>
        <begin position="172"/>
        <end position="205"/>
    </location>
</feature>
<proteinExistence type="predicted"/>
<evidence type="ECO:0008006" key="4">
    <source>
        <dbReference type="Google" id="ProtNLM"/>
    </source>
</evidence>
<dbReference type="InterPro" id="IPR046671">
    <property type="entry name" value="DUF6541"/>
</dbReference>
<organism evidence="2 3">
    <name type="scientific">Natronosporangium hydrolyticum</name>
    <dbReference type="NCBI Taxonomy" id="2811111"/>
    <lineage>
        <taxon>Bacteria</taxon>
        <taxon>Bacillati</taxon>
        <taxon>Actinomycetota</taxon>
        <taxon>Actinomycetes</taxon>
        <taxon>Micromonosporales</taxon>
        <taxon>Micromonosporaceae</taxon>
        <taxon>Natronosporangium</taxon>
    </lineage>
</organism>
<reference evidence="2" key="1">
    <citation type="submission" date="2021-02" db="EMBL/GenBank/DDBJ databases">
        <title>Natrosporangium hydrolyticum gen. nov., sp. nov, a haloalkaliphilic actinobacterium from a soda solonchak soil.</title>
        <authorList>
            <person name="Sorokin D.Y."/>
            <person name="Khijniak T.V."/>
            <person name="Zakharycheva A.P."/>
            <person name="Boueva O.V."/>
            <person name="Ariskina E.V."/>
            <person name="Hahnke R.L."/>
            <person name="Bunk B."/>
            <person name="Sproer C."/>
            <person name="Schumann P."/>
            <person name="Evtushenko L.I."/>
            <person name="Kublanov I.V."/>
        </authorList>
    </citation>
    <scope>NUCLEOTIDE SEQUENCE</scope>
    <source>
        <strain evidence="2">DSM 106523</strain>
    </source>
</reference>
<keyword evidence="1" id="KW-0812">Transmembrane</keyword>
<evidence type="ECO:0000313" key="2">
    <source>
        <dbReference type="EMBL" id="QSB13394.1"/>
    </source>
</evidence>
<feature type="transmembrane region" description="Helical" evidence="1">
    <location>
        <begin position="305"/>
        <end position="325"/>
    </location>
</feature>
<feature type="transmembrane region" description="Helical" evidence="1">
    <location>
        <begin position="109"/>
        <end position="128"/>
    </location>
</feature>